<reference evidence="2 3" key="1">
    <citation type="submission" date="2011-08" db="EMBL/GenBank/DDBJ databases">
        <title>The Genome Sequence of Plasmodium vivax Brazil I.</title>
        <authorList>
            <consortium name="The Broad Institute Genome Sequencing Platform"/>
            <consortium name="The Broad Institute Genome Sequencing Center for Infectious Disease"/>
            <person name="Neafsey D."/>
            <person name="Carlton J."/>
            <person name="Barnwell J."/>
            <person name="Collins W."/>
            <person name="Escalante A."/>
            <person name="Mullikin J."/>
            <person name="Saul A."/>
            <person name="Guigo R."/>
            <person name="Camara F."/>
            <person name="Young S.K."/>
            <person name="Zeng Q."/>
            <person name="Gargeya S."/>
            <person name="Fitzgerald M."/>
            <person name="Haas B."/>
            <person name="Abouelleil A."/>
            <person name="Alvarado L."/>
            <person name="Arachchi H.M."/>
            <person name="Berlin A."/>
            <person name="Brown A."/>
            <person name="Chapman S.B."/>
            <person name="Chen Z."/>
            <person name="Dunbar C."/>
            <person name="Freedman E."/>
            <person name="Gearin G."/>
            <person name="Gellesch M."/>
            <person name="Goldberg J."/>
            <person name="Griggs A."/>
            <person name="Gujja S."/>
            <person name="Heiman D."/>
            <person name="Howarth C."/>
            <person name="Larson L."/>
            <person name="Lui A."/>
            <person name="MacDonald P.J.P."/>
            <person name="Montmayeur A."/>
            <person name="Murphy C."/>
            <person name="Neiman D."/>
            <person name="Pearson M."/>
            <person name="Priest M."/>
            <person name="Roberts A."/>
            <person name="Saif S."/>
            <person name="Shea T."/>
            <person name="Shenoy N."/>
            <person name="Sisk P."/>
            <person name="Stolte C."/>
            <person name="Sykes S."/>
            <person name="Wortman J."/>
            <person name="Nusbaum C."/>
            <person name="Birren B."/>
        </authorList>
    </citation>
    <scope>NUCLEOTIDE SEQUENCE [LARGE SCALE GENOMIC DNA]</scope>
    <source>
        <strain evidence="2 3">Brazil I</strain>
    </source>
</reference>
<organism evidence="2 3">
    <name type="scientific">Plasmodium vivax (strain Brazil I)</name>
    <dbReference type="NCBI Taxonomy" id="1033975"/>
    <lineage>
        <taxon>Eukaryota</taxon>
        <taxon>Sar</taxon>
        <taxon>Alveolata</taxon>
        <taxon>Apicomplexa</taxon>
        <taxon>Aconoidasida</taxon>
        <taxon>Haemosporida</taxon>
        <taxon>Plasmodiidae</taxon>
        <taxon>Plasmodium</taxon>
        <taxon>Plasmodium (Plasmodium)</taxon>
    </lineage>
</organism>
<dbReference type="OrthoDB" id="10536149at2759"/>
<proteinExistence type="predicted"/>
<dbReference type="InterPro" id="IPR022139">
    <property type="entry name" value="Fam-L/Fam-M-like_plasmodium"/>
</dbReference>
<gene>
    <name evidence="2" type="ORF">PVBG_06002</name>
</gene>
<accession>A0A0J9T0F7</accession>
<keyword evidence="1" id="KW-0472">Membrane</keyword>
<keyword evidence="1" id="KW-0812">Transmembrane</keyword>
<evidence type="ECO:0000256" key="1">
    <source>
        <dbReference type="SAM" id="Phobius"/>
    </source>
</evidence>
<feature type="transmembrane region" description="Helical" evidence="1">
    <location>
        <begin position="161"/>
        <end position="188"/>
    </location>
</feature>
<protein>
    <recommendedName>
        <fullName evidence="4">Variable surface protein Vir35</fullName>
    </recommendedName>
</protein>
<dbReference type="AlphaFoldDB" id="A0A0J9T0F7"/>
<feature type="transmembrane region" description="Helical" evidence="1">
    <location>
        <begin position="13"/>
        <end position="32"/>
    </location>
</feature>
<name>A0A0J9T0F7_PLAV1</name>
<evidence type="ECO:0000313" key="3">
    <source>
        <dbReference type="Proteomes" id="UP000053327"/>
    </source>
</evidence>
<evidence type="ECO:0008006" key="4">
    <source>
        <dbReference type="Google" id="ProtNLM"/>
    </source>
</evidence>
<dbReference type="Proteomes" id="UP000053327">
    <property type="component" value="Unassembled WGS sequence"/>
</dbReference>
<dbReference type="EMBL" id="KQ234764">
    <property type="protein sequence ID" value="KMZ88516.1"/>
    <property type="molecule type" value="Genomic_DNA"/>
</dbReference>
<sequence>MIVLNCYKLMEDIKFMVLLKMMAFIFFLWIAYPYKYLCKSDKYLDKDYIDDRTFDIRFPRSLAKHIQEKELYNTSLRQNLLNHGKGTKVKNLEEDRPTYSKIKMNESSNIDIYMKDYKRRYKKKSGLSRLDFYYEKKIFDKIDYIYDLAKRKRNDKKTYKMYIYSIFAIPFILFASLPFLGLIFPILFGGKREDRLINWTNLNHKTAYGPHECICDAGFIHLFTGRSSFSISYCFNMIISYFLLIMVITVIFYTFLKVIKYEALKARKGKMNRKEYITFCKELLKNK</sequence>
<evidence type="ECO:0000313" key="2">
    <source>
        <dbReference type="EMBL" id="KMZ88516.1"/>
    </source>
</evidence>
<keyword evidence="1" id="KW-1133">Transmembrane helix</keyword>
<feature type="transmembrane region" description="Helical" evidence="1">
    <location>
        <begin position="238"/>
        <end position="259"/>
    </location>
</feature>
<dbReference type="Pfam" id="PF12420">
    <property type="entry name" value="DUF3671"/>
    <property type="match status" value="1"/>
</dbReference>